<gene>
    <name evidence="4" type="ORF">DENOEST_3323</name>
</gene>
<name>A0A6S6Y4W5_9PROT</name>
<evidence type="ECO:0000256" key="1">
    <source>
        <dbReference type="ARBA" id="ARBA00006484"/>
    </source>
</evidence>
<dbReference type="PRINTS" id="PR00081">
    <property type="entry name" value="GDHRDH"/>
</dbReference>
<keyword evidence="5" id="KW-1185">Reference proteome</keyword>
<dbReference type="InterPro" id="IPR036291">
    <property type="entry name" value="NAD(P)-bd_dom_sf"/>
</dbReference>
<dbReference type="RefSeq" id="WP_145771541.1">
    <property type="nucleotide sequence ID" value="NZ_LR778301.1"/>
</dbReference>
<accession>A0A6S6Y4W5</accession>
<dbReference type="EC" id="1.-.-.-" evidence="4"/>
<dbReference type="InterPro" id="IPR057326">
    <property type="entry name" value="KR_dom"/>
</dbReference>
<dbReference type="KEGG" id="doe:DENOEST_3323"/>
<proteinExistence type="inferred from homology"/>
<organism evidence="4 5">
    <name type="scientific">Denitratisoma oestradiolicum</name>
    <dbReference type="NCBI Taxonomy" id="311182"/>
    <lineage>
        <taxon>Bacteria</taxon>
        <taxon>Pseudomonadati</taxon>
        <taxon>Pseudomonadota</taxon>
        <taxon>Betaproteobacteria</taxon>
        <taxon>Nitrosomonadales</taxon>
        <taxon>Sterolibacteriaceae</taxon>
        <taxon>Denitratisoma</taxon>
    </lineage>
</organism>
<dbReference type="Gene3D" id="3.40.50.720">
    <property type="entry name" value="NAD(P)-binding Rossmann-like Domain"/>
    <property type="match status" value="1"/>
</dbReference>
<dbReference type="GO" id="GO:0016616">
    <property type="term" value="F:oxidoreductase activity, acting on the CH-OH group of donors, NAD or NADP as acceptor"/>
    <property type="evidence" value="ECO:0007669"/>
    <property type="project" value="TreeGrafter"/>
</dbReference>
<dbReference type="InterPro" id="IPR002347">
    <property type="entry name" value="SDR_fam"/>
</dbReference>
<protein>
    <submittedName>
        <fullName evidence="4">Putative enzyme</fullName>
        <ecNumber evidence="4">1.-.-.-</ecNumber>
    </submittedName>
</protein>
<dbReference type="PANTHER" id="PTHR42760:SF133">
    <property type="entry name" value="3-OXOACYL-[ACYL-CARRIER-PROTEIN] REDUCTASE"/>
    <property type="match status" value="1"/>
</dbReference>
<dbReference type="Pfam" id="PF13561">
    <property type="entry name" value="adh_short_C2"/>
    <property type="match status" value="1"/>
</dbReference>
<evidence type="ECO:0000259" key="3">
    <source>
        <dbReference type="SMART" id="SM00822"/>
    </source>
</evidence>
<dbReference type="PRINTS" id="PR00080">
    <property type="entry name" value="SDRFAMILY"/>
</dbReference>
<keyword evidence="2 4" id="KW-0560">Oxidoreductase</keyword>
<feature type="domain" description="Ketoreductase" evidence="3">
    <location>
        <begin position="13"/>
        <end position="183"/>
    </location>
</feature>
<evidence type="ECO:0000256" key="2">
    <source>
        <dbReference type="ARBA" id="ARBA00023002"/>
    </source>
</evidence>
<dbReference type="CDD" id="cd05233">
    <property type="entry name" value="SDR_c"/>
    <property type="match status" value="1"/>
</dbReference>
<evidence type="ECO:0000313" key="5">
    <source>
        <dbReference type="Proteomes" id="UP000515733"/>
    </source>
</evidence>
<reference evidence="4 5" key="1">
    <citation type="submission" date="2020-03" db="EMBL/GenBank/DDBJ databases">
        <authorList>
            <consortium name="Genoscope - CEA"/>
            <person name="William W."/>
        </authorList>
    </citation>
    <scope>NUCLEOTIDE SEQUENCE [LARGE SCALE GENOMIC DNA]</scope>
    <source>
        <strain evidence="5">DSM 16959</strain>
    </source>
</reference>
<sequence length="256" mass="27012">MNTTQQLFDLTGKVALVTGGSRGLGKAIALGFATAGADVIVTSRTLPSLQEVAGQIEAMGRRSLAVACDVGQWAEVDRLVDTVYEKFGRCDVLVNNAGIVQTMTPLTQTSEEMFDRFYGVNTKGPMHLAAAVANRMIPAGGGSIVNIVTMGGLRPSGYLAMYCSSKAALIALTRSMADEWSIQGVRVNAIAPGPFLTEMLEDLASQQEGFLEYCENVTMLKRAGQPEEIVGPALFLASQASSYMTGQTISVCGGAI</sequence>
<dbReference type="OrthoDB" id="9809287at2"/>
<comment type="similarity">
    <text evidence="1">Belongs to the short-chain dehydrogenases/reductases (SDR) family.</text>
</comment>
<dbReference type="PANTHER" id="PTHR42760">
    <property type="entry name" value="SHORT-CHAIN DEHYDROGENASES/REDUCTASES FAMILY MEMBER"/>
    <property type="match status" value="1"/>
</dbReference>
<dbReference type="NCBIfam" id="NF005559">
    <property type="entry name" value="PRK07231.1"/>
    <property type="match status" value="1"/>
</dbReference>
<dbReference type="EMBL" id="LR778301">
    <property type="protein sequence ID" value="CAB1370477.1"/>
    <property type="molecule type" value="Genomic_DNA"/>
</dbReference>
<dbReference type="Proteomes" id="UP000515733">
    <property type="component" value="Chromosome"/>
</dbReference>
<dbReference type="SUPFAM" id="SSF51735">
    <property type="entry name" value="NAD(P)-binding Rossmann-fold domains"/>
    <property type="match status" value="1"/>
</dbReference>
<dbReference type="AlphaFoldDB" id="A0A6S6Y4W5"/>
<evidence type="ECO:0000313" key="4">
    <source>
        <dbReference type="EMBL" id="CAB1370477.1"/>
    </source>
</evidence>
<dbReference type="SMART" id="SM00822">
    <property type="entry name" value="PKS_KR"/>
    <property type="match status" value="1"/>
</dbReference>
<dbReference type="FunFam" id="3.40.50.720:FF:000084">
    <property type="entry name" value="Short-chain dehydrogenase reductase"/>
    <property type="match status" value="1"/>
</dbReference>